<name>A0A0K2SNG7_LIMPI</name>
<dbReference type="Gene3D" id="1.10.357.10">
    <property type="entry name" value="Tetracycline Repressor, domain 2"/>
    <property type="match status" value="1"/>
</dbReference>
<dbReference type="EMBL" id="AP014924">
    <property type="protein sequence ID" value="BAS28562.1"/>
    <property type="molecule type" value="Genomic_DNA"/>
</dbReference>
<accession>A0A0K2SNG7</accession>
<reference evidence="2" key="2">
    <citation type="journal article" date="2016" name="Int. J. Syst. Evol. Microbiol.">
        <title>Complete genome sequence and cell structure of Limnochorda pilosa, a Gram-negative spore-former within the phylum Firmicutes.</title>
        <authorList>
            <person name="Watanabe M."/>
            <person name="Kojima H."/>
            <person name="Fukui M."/>
        </authorList>
    </citation>
    <scope>NUCLEOTIDE SEQUENCE [LARGE SCALE GENOMIC DNA]</scope>
    <source>
        <strain evidence="2">HC45</strain>
    </source>
</reference>
<protein>
    <submittedName>
        <fullName evidence="1">Uncharacterized protein</fullName>
    </submittedName>
</protein>
<proteinExistence type="predicted"/>
<reference evidence="2" key="1">
    <citation type="submission" date="2015-07" db="EMBL/GenBank/DDBJ databases">
        <title>Complete genome sequence and phylogenetic analysis of Limnochorda pilosa.</title>
        <authorList>
            <person name="Watanabe M."/>
            <person name="Kojima H."/>
            <person name="Fukui M."/>
        </authorList>
    </citation>
    <scope>NUCLEOTIDE SEQUENCE [LARGE SCALE GENOMIC DNA]</scope>
    <source>
        <strain evidence="2">HC45</strain>
    </source>
</reference>
<sequence length="48" mass="5314">MAPLFARVIEQGVREGVLKTRHSQEVAEWILTGTLPGRRFTGGPPTPR</sequence>
<keyword evidence="2" id="KW-1185">Reference proteome</keyword>
<dbReference type="AlphaFoldDB" id="A0A0K2SNG7"/>
<evidence type="ECO:0000313" key="2">
    <source>
        <dbReference type="Proteomes" id="UP000065807"/>
    </source>
</evidence>
<gene>
    <name evidence="1" type="ORF">LIP_2732</name>
</gene>
<dbReference type="KEGG" id="lpil:LIP_2732"/>
<organism evidence="1 2">
    <name type="scientific">Limnochorda pilosa</name>
    <dbReference type="NCBI Taxonomy" id="1555112"/>
    <lineage>
        <taxon>Bacteria</taxon>
        <taxon>Bacillati</taxon>
        <taxon>Bacillota</taxon>
        <taxon>Limnochordia</taxon>
        <taxon>Limnochordales</taxon>
        <taxon>Limnochordaceae</taxon>
        <taxon>Limnochorda</taxon>
    </lineage>
</organism>
<evidence type="ECO:0000313" key="1">
    <source>
        <dbReference type="EMBL" id="BAS28562.1"/>
    </source>
</evidence>
<dbReference type="Proteomes" id="UP000065807">
    <property type="component" value="Chromosome"/>
</dbReference>